<dbReference type="EMBL" id="APMP01000025">
    <property type="protein sequence ID" value="ENZ80841.1"/>
    <property type="molecule type" value="Genomic_DNA"/>
</dbReference>
<dbReference type="AlphaFoldDB" id="R0CWF2"/>
<dbReference type="eggNOG" id="COG4805">
    <property type="taxonomic scope" value="Bacteria"/>
</dbReference>
<dbReference type="Proteomes" id="UP000013063">
    <property type="component" value="Unassembled WGS sequence"/>
</dbReference>
<organism evidence="1 2">
    <name type="scientific">Caulobacter vibrioides OR37</name>
    <dbReference type="NCBI Taxonomy" id="1292034"/>
    <lineage>
        <taxon>Bacteria</taxon>
        <taxon>Pseudomonadati</taxon>
        <taxon>Pseudomonadota</taxon>
        <taxon>Alphaproteobacteria</taxon>
        <taxon>Caulobacterales</taxon>
        <taxon>Caulobacteraceae</taxon>
        <taxon>Caulobacter</taxon>
    </lineage>
</organism>
<comment type="caution">
    <text evidence="1">The sequence shown here is derived from an EMBL/GenBank/DDBJ whole genome shotgun (WGS) entry which is preliminary data.</text>
</comment>
<dbReference type="PANTHER" id="PTHR33361:SF2">
    <property type="entry name" value="DUF885 DOMAIN-CONTAINING PROTEIN"/>
    <property type="match status" value="1"/>
</dbReference>
<dbReference type="OrthoDB" id="9763405at2"/>
<dbReference type="PROSITE" id="PS51318">
    <property type="entry name" value="TAT"/>
    <property type="match status" value="1"/>
</dbReference>
<name>R0CWF2_CAUVI</name>
<dbReference type="PATRIC" id="fig|1292034.3.peg.3248"/>
<dbReference type="PANTHER" id="PTHR33361">
    <property type="entry name" value="GLR0591 PROTEIN"/>
    <property type="match status" value="1"/>
</dbReference>
<gene>
    <name evidence="1" type="ORF">OR37_03276</name>
</gene>
<keyword evidence="2" id="KW-1185">Reference proteome</keyword>
<dbReference type="RefSeq" id="WP_004622202.1">
    <property type="nucleotide sequence ID" value="NZ_APMP01000025.1"/>
</dbReference>
<proteinExistence type="predicted"/>
<protein>
    <recommendedName>
        <fullName evidence="3">DUF885 domain-containing protein</fullName>
    </recommendedName>
</protein>
<dbReference type="STRING" id="1292034.OR37_03276"/>
<evidence type="ECO:0000313" key="2">
    <source>
        <dbReference type="Proteomes" id="UP000013063"/>
    </source>
</evidence>
<evidence type="ECO:0000313" key="1">
    <source>
        <dbReference type="EMBL" id="ENZ80841.1"/>
    </source>
</evidence>
<dbReference type="InterPro" id="IPR006311">
    <property type="entry name" value="TAT_signal"/>
</dbReference>
<accession>R0CWF2</accession>
<dbReference type="Pfam" id="PF05960">
    <property type="entry name" value="DUF885"/>
    <property type="match status" value="1"/>
</dbReference>
<sequence precursor="true">MLNRRQALGGAVGAAAMAGGAGPALAQSADGALRRLLDGMVQRGASGAERAAALAAFPDLHRLSANARLDYDAVLQASKIEAAFARRFPFGAGPGAPYAVTTRAGSWLKAADAIKASGNAPLTLARKLDAETDRVRADAADHGVVPPAFVIDKVLAGLTAAAGAAPADLAGALARQGEALASLRAKAGSGAGLGRFSWGREYYALVLKQNLGTAIDPEEAHRRGLAAVQTFGARAARLLDQRGIAAGPLGDRFAALARDPRWLYADDETGRDRLVADMNVWLDKAKARLPKSFAATPSGTLTARISRMSRADEAAARQGYRDAPSFDGRRTGIYYVDLADIRRRPSWTLPSVVHHEAVPGHMLQIPLEEGAGAHPLRARLACPGFLEGWAIYAEQLADEEGAFQDDPLAELGYLQWMLFRAGRLVVDTGLHVKGWTRQRAEAWFARVQGPPPVFAPIAQDVERAAIGPGGVAGQGLAWLEIVRIREAARRRPDFDPRSFHADLLLPGTLPFATQWRRLLA</sequence>
<evidence type="ECO:0008006" key="3">
    <source>
        <dbReference type="Google" id="ProtNLM"/>
    </source>
</evidence>
<reference evidence="1 2" key="1">
    <citation type="journal article" date="2013" name="Genome Announc.">
        <title>Draft Genome Sequence for Caulobacter sp. Strain OR37, a Bacterium Tolerant to Heavy Metals.</title>
        <authorList>
            <person name="Utturkar S.M."/>
            <person name="Bollmann A."/>
            <person name="Brzoska R.M."/>
            <person name="Klingeman D.M."/>
            <person name="Epstein S.E."/>
            <person name="Palumbo A.V."/>
            <person name="Brown S.D."/>
        </authorList>
    </citation>
    <scope>NUCLEOTIDE SEQUENCE [LARGE SCALE GENOMIC DNA]</scope>
    <source>
        <strain evidence="1 2">OR37</strain>
    </source>
</reference>
<dbReference type="InterPro" id="IPR010281">
    <property type="entry name" value="DUF885"/>
</dbReference>